<proteinExistence type="predicted"/>
<sequence>MTTTTQVSSIDHSPILSDLSIYKQLVRAIQYASISSPDIAFSVTERVNSCMHLPKIIGMPSNASCGTYMTKMILACSIDTIRVPLYQPLWMVIGNILQLIPMRLLRFRLGWLPR</sequence>
<dbReference type="EMBL" id="CAKMRJ010002223">
    <property type="protein sequence ID" value="CAH1427964.1"/>
    <property type="molecule type" value="Genomic_DNA"/>
</dbReference>
<gene>
    <name evidence="1" type="ORF">LVIROSA_LOCUS14930</name>
</gene>
<evidence type="ECO:0000313" key="1">
    <source>
        <dbReference type="EMBL" id="CAH1427964.1"/>
    </source>
</evidence>
<dbReference type="Proteomes" id="UP001157418">
    <property type="component" value="Unassembled WGS sequence"/>
</dbReference>
<evidence type="ECO:0000313" key="2">
    <source>
        <dbReference type="Proteomes" id="UP001157418"/>
    </source>
</evidence>
<keyword evidence="2" id="KW-1185">Reference proteome</keyword>
<organism evidence="1 2">
    <name type="scientific">Lactuca virosa</name>
    <dbReference type="NCBI Taxonomy" id="75947"/>
    <lineage>
        <taxon>Eukaryota</taxon>
        <taxon>Viridiplantae</taxon>
        <taxon>Streptophyta</taxon>
        <taxon>Embryophyta</taxon>
        <taxon>Tracheophyta</taxon>
        <taxon>Spermatophyta</taxon>
        <taxon>Magnoliopsida</taxon>
        <taxon>eudicotyledons</taxon>
        <taxon>Gunneridae</taxon>
        <taxon>Pentapetalae</taxon>
        <taxon>asterids</taxon>
        <taxon>campanulids</taxon>
        <taxon>Asterales</taxon>
        <taxon>Asteraceae</taxon>
        <taxon>Cichorioideae</taxon>
        <taxon>Cichorieae</taxon>
        <taxon>Lactucinae</taxon>
        <taxon>Lactuca</taxon>
    </lineage>
</organism>
<dbReference type="AlphaFoldDB" id="A0AAU9MPA3"/>
<accession>A0AAU9MPA3</accession>
<comment type="caution">
    <text evidence="1">The sequence shown here is derived from an EMBL/GenBank/DDBJ whole genome shotgun (WGS) entry which is preliminary data.</text>
</comment>
<protein>
    <submittedName>
        <fullName evidence="1">Uncharacterized protein</fullName>
    </submittedName>
</protein>
<name>A0AAU9MPA3_9ASTR</name>
<reference evidence="1 2" key="1">
    <citation type="submission" date="2022-01" db="EMBL/GenBank/DDBJ databases">
        <authorList>
            <person name="Xiong W."/>
            <person name="Schranz E."/>
        </authorList>
    </citation>
    <scope>NUCLEOTIDE SEQUENCE [LARGE SCALE GENOMIC DNA]</scope>
</reference>